<proteinExistence type="predicted"/>
<name>A0ABX7H6X9_9BACT</name>
<dbReference type="GeneID" id="93097326"/>
<reference evidence="1 2" key="1">
    <citation type="submission" date="2021-02" db="EMBL/GenBank/DDBJ databases">
        <title>FDA dAtabase for Regulatory Grade micrObial Sequences (FDA-ARGOS): Supporting development and validation of Infectious Disease Dx tests.</title>
        <authorList>
            <person name="Carlson P."/>
            <person name="Fischbach M."/>
            <person name="Hastie J."/>
            <person name="Bilen M."/>
            <person name="Cheng A."/>
            <person name="Tallon L."/>
            <person name="Sadzewicz L."/>
            <person name="Zhao X."/>
            <person name="Boylan J."/>
            <person name="Ott S."/>
            <person name="Bowen H."/>
            <person name="Vavikolanu K."/>
            <person name="Mehta A."/>
            <person name="Aluvathingal J."/>
            <person name="Nadendla S."/>
            <person name="Yan Y."/>
            <person name="Sichtig H."/>
        </authorList>
    </citation>
    <scope>NUCLEOTIDE SEQUENCE [LARGE SCALE GENOMIC DNA]</scope>
    <source>
        <strain evidence="1 2">FDAARGOS_1229</strain>
    </source>
</reference>
<sequence>MKDCKAAIKIGNAGVREGMVFMWGKELMIGNPSGAFKKTNRFLVYSSVCTDS</sequence>
<organism evidence="1 2">
    <name type="scientific">Butyricimonas virosa</name>
    <dbReference type="NCBI Taxonomy" id="544645"/>
    <lineage>
        <taxon>Bacteria</taxon>
        <taxon>Pseudomonadati</taxon>
        <taxon>Bacteroidota</taxon>
        <taxon>Bacteroidia</taxon>
        <taxon>Bacteroidales</taxon>
        <taxon>Odoribacteraceae</taxon>
        <taxon>Butyricimonas</taxon>
    </lineage>
</organism>
<dbReference type="EMBL" id="CP069450">
    <property type="protein sequence ID" value="QRO49923.1"/>
    <property type="molecule type" value="Genomic_DNA"/>
</dbReference>
<evidence type="ECO:0000313" key="1">
    <source>
        <dbReference type="EMBL" id="QRO49923.1"/>
    </source>
</evidence>
<dbReference type="Proteomes" id="UP000654720">
    <property type="component" value="Chromosome"/>
</dbReference>
<evidence type="ECO:0000313" key="2">
    <source>
        <dbReference type="Proteomes" id="UP000654720"/>
    </source>
</evidence>
<accession>A0ABX7H6X9</accession>
<keyword evidence="2" id="KW-1185">Reference proteome</keyword>
<protein>
    <submittedName>
        <fullName evidence="1">Uncharacterized protein</fullName>
    </submittedName>
</protein>
<dbReference type="RefSeq" id="WP_167330703.1">
    <property type="nucleotide sequence ID" value="NZ_CAJUBB010000078.1"/>
</dbReference>
<gene>
    <name evidence="1" type="ORF">I6J59_18980</name>
</gene>